<evidence type="ECO:0000256" key="9">
    <source>
        <dbReference type="PROSITE-ProRule" id="PRU00196"/>
    </source>
</evidence>
<dbReference type="KEGG" id="spu:100893446"/>
<dbReference type="SMART" id="SM00202">
    <property type="entry name" value="SR"/>
    <property type="match status" value="6"/>
</dbReference>
<feature type="compositionally biased region" description="Pro residues" evidence="10">
    <location>
        <begin position="785"/>
        <end position="797"/>
    </location>
</feature>
<dbReference type="OMA" id="DPPTDNV"/>
<comment type="caution">
    <text evidence="9">Lacks conserved residue(s) required for the propagation of feature annotation.</text>
</comment>
<dbReference type="SUPFAM" id="SSF56487">
    <property type="entry name" value="SRCR-like"/>
    <property type="match status" value="6"/>
</dbReference>
<keyword evidence="6 11" id="KW-0472">Membrane</keyword>
<dbReference type="PANTHER" id="PTHR45817:SF9">
    <property type="entry name" value="SRCR DOMAIN-CONTAINING PROTEIN"/>
    <property type="match status" value="1"/>
</dbReference>
<accession>A0A7M7PWH2</accession>
<feature type="domain" description="SRCR" evidence="13">
    <location>
        <begin position="251"/>
        <end position="364"/>
    </location>
</feature>
<comment type="subcellular location">
    <subcellularLocation>
        <location evidence="1">Membrane</location>
        <topology evidence="1">Single-pass membrane protein</topology>
    </subcellularLocation>
</comment>
<dbReference type="PANTHER" id="PTHR45817">
    <property type="entry name" value="LYSYL OXIDASE-LIKE-RELATED"/>
    <property type="match status" value="1"/>
</dbReference>
<dbReference type="EnsemblMetazoa" id="XM_030999707">
    <property type="protein sequence ID" value="XP_030855567"/>
    <property type="gene ID" value="LOC115929755"/>
</dbReference>
<evidence type="ECO:0000256" key="1">
    <source>
        <dbReference type="ARBA" id="ARBA00004167"/>
    </source>
</evidence>
<evidence type="ECO:0000256" key="6">
    <source>
        <dbReference type="ARBA" id="ARBA00023136"/>
    </source>
</evidence>
<sequence length="893" mass="97779">MGGMTMVYMYILIFYGMAFIHRGTPVQGTTTYRLVDGTYESEGRVEVISTGFPLASICDSLWGIEDATVICKYLNYTGADLALLSGYFGDAGNASAYDELTCTGLEDHLLQCSYSDVGSECPHSGKGAGVTCTAQGSLRIANGSGPGEGRVEILGESGDWGTICDDGWDKTDAGVACRQLGYPDALEAIVNVGYPNTQPIFGPGSGPILLDDLSCVGDERHLRDCRVTKGWGVHDCTHGEDAGVVCDTKLIRLEDGEYSNQGRVEVYHGGTWGSICSSLSWNINAAHVACKELGFPLGALEAISLDHGPTIVGEDRRVLLDEVNCFGNESRVGDCQSLGWAKVQSCTSHPHHNQVQRAAGVICNDPANVVRLLSGSSSYEGVVQFRFRSEPGLICDPDWSDKEANVTCRQLGYQYGRSEKAVSLGPLSGTILNLDCRCNGTEQHLGDCHLSQFLAEECDPINHIAQVKCGPPKEFDLRLEGSVYTEQGRVEVYFDNEWSSITDNYFTYYERDTACQQLGYEGALHLYNTYSLFERGTGRIVIDDLECYSFQYKITDCSITFTGNTSANTHDDELEVVCVPHVSVANHPIRLINEKGQINMEYGRVEIFHDGIWGSVCVNYFRDAELICRELGYNDVTYARSLILGSYSIPDPSWVWFRLESCDNLFISMRNKQHLFECRFTSWGKIDVCYNNRLIGVQCIDSIPIVTVPTFSNSNGGIPTQVSARAGLNRWEVFLIAVAFILPLVCVIGCCYHRHRSKSTNTPNNVNYTSTNNGSVSVIVTSLPPPYVPSSPSPMELPPSYDSVIQPTNQTDQPTDDNVTRPEDVTTSDANSSIHSSLTPTNVSNVGDHSDARPTNLTEDNNTGDVDNHSEAITPKNTHNVDDVTLASNDAHV</sequence>
<dbReference type="EnsemblMetazoa" id="XM_030999695">
    <property type="protein sequence ID" value="XP_030855555"/>
    <property type="gene ID" value="LOC100893446"/>
</dbReference>
<evidence type="ECO:0000256" key="8">
    <source>
        <dbReference type="ARBA" id="ARBA00023180"/>
    </source>
</evidence>
<keyword evidence="5 11" id="KW-1133">Transmembrane helix</keyword>
<feature type="disulfide bond" evidence="9">
    <location>
        <begin position="438"/>
        <end position="448"/>
    </location>
</feature>
<evidence type="ECO:0000256" key="5">
    <source>
        <dbReference type="ARBA" id="ARBA00022989"/>
    </source>
</evidence>
<feature type="domain" description="SRCR" evidence="13">
    <location>
        <begin position="477"/>
        <end position="579"/>
    </location>
</feature>
<evidence type="ECO:0000313" key="14">
    <source>
        <dbReference type="EnsemblMetazoa" id="XP_030855555"/>
    </source>
</evidence>
<reference evidence="14" key="2">
    <citation type="submission" date="2021-01" db="UniProtKB">
        <authorList>
            <consortium name="EnsemblMetazoa"/>
        </authorList>
    </citation>
    <scope>IDENTIFICATION</scope>
</reference>
<evidence type="ECO:0000256" key="12">
    <source>
        <dbReference type="SAM" id="SignalP"/>
    </source>
</evidence>
<evidence type="ECO:0000256" key="3">
    <source>
        <dbReference type="ARBA" id="ARBA00022729"/>
    </source>
</evidence>
<evidence type="ECO:0000256" key="4">
    <source>
        <dbReference type="ARBA" id="ARBA00022737"/>
    </source>
</evidence>
<dbReference type="RefSeq" id="XP_030855567.1">
    <property type="nucleotide sequence ID" value="XM_030999707.1"/>
</dbReference>
<keyword evidence="3 12" id="KW-0732">Signal</keyword>
<keyword evidence="2 11" id="KW-0812">Transmembrane</keyword>
<name>A0A7M7PWH2_STRPU</name>
<feature type="domain" description="SRCR" evidence="13">
    <location>
        <begin position="370"/>
        <end position="470"/>
    </location>
</feature>
<feature type="region of interest" description="Disordered" evidence="10">
    <location>
        <begin position="785"/>
        <end position="893"/>
    </location>
</feature>
<reference evidence="15" key="1">
    <citation type="submission" date="2015-02" db="EMBL/GenBank/DDBJ databases">
        <title>Genome sequencing for Strongylocentrotus purpuratus.</title>
        <authorList>
            <person name="Murali S."/>
            <person name="Liu Y."/>
            <person name="Vee V."/>
            <person name="English A."/>
            <person name="Wang M."/>
            <person name="Skinner E."/>
            <person name="Han Y."/>
            <person name="Muzny D.M."/>
            <person name="Worley K.C."/>
            <person name="Gibbs R.A."/>
        </authorList>
    </citation>
    <scope>NUCLEOTIDE SEQUENCE</scope>
</reference>
<dbReference type="InterPro" id="IPR036772">
    <property type="entry name" value="SRCR-like_dom_sf"/>
</dbReference>
<organism evidence="14 15">
    <name type="scientific">Strongylocentrotus purpuratus</name>
    <name type="common">Purple sea urchin</name>
    <dbReference type="NCBI Taxonomy" id="7668"/>
    <lineage>
        <taxon>Eukaryota</taxon>
        <taxon>Metazoa</taxon>
        <taxon>Echinodermata</taxon>
        <taxon>Eleutherozoa</taxon>
        <taxon>Echinozoa</taxon>
        <taxon>Echinoidea</taxon>
        <taxon>Euechinoidea</taxon>
        <taxon>Echinacea</taxon>
        <taxon>Camarodonta</taxon>
        <taxon>Echinidea</taxon>
        <taxon>Strongylocentrotidae</taxon>
        <taxon>Strongylocentrotus</taxon>
    </lineage>
</organism>
<dbReference type="RefSeq" id="XP_030855555.1">
    <property type="nucleotide sequence ID" value="XM_030999695.1"/>
</dbReference>
<feature type="disulfide bond" evidence="9">
    <location>
        <begin position="547"/>
        <end position="557"/>
    </location>
</feature>
<dbReference type="Pfam" id="PF00530">
    <property type="entry name" value="SRCR"/>
    <property type="match status" value="6"/>
</dbReference>
<evidence type="ECO:0000256" key="2">
    <source>
        <dbReference type="ARBA" id="ARBA00022692"/>
    </source>
</evidence>
<evidence type="ECO:0000256" key="7">
    <source>
        <dbReference type="ARBA" id="ARBA00023157"/>
    </source>
</evidence>
<dbReference type="Gene3D" id="3.10.250.10">
    <property type="entry name" value="SRCR-like domain"/>
    <property type="match status" value="6"/>
</dbReference>
<dbReference type="Proteomes" id="UP000007110">
    <property type="component" value="Unassembled WGS sequence"/>
</dbReference>
<evidence type="ECO:0000313" key="15">
    <source>
        <dbReference type="Proteomes" id="UP000007110"/>
    </source>
</evidence>
<protein>
    <recommendedName>
        <fullName evidence="13">SRCR domain-containing protein</fullName>
    </recommendedName>
</protein>
<feature type="domain" description="SRCR" evidence="13">
    <location>
        <begin position="138"/>
        <end position="247"/>
    </location>
</feature>
<feature type="disulfide bond" evidence="9">
    <location>
        <begin position="215"/>
        <end position="225"/>
    </location>
</feature>
<dbReference type="FunFam" id="3.10.250.10:FF:000016">
    <property type="entry name" value="Scavenger receptor cysteine-rich protein type 12"/>
    <property type="match status" value="3"/>
</dbReference>
<keyword evidence="7 9" id="KW-1015">Disulfide bond</keyword>
<feature type="disulfide bond" evidence="9">
    <location>
        <begin position="71"/>
        <end position="132"/>
    </location>
</feature>
<dbReference type="PROSITE" id="PS50287">
    <property type="entry name" value="SRCR_2"/>
    <property type="match status" value="6"/>
</dbReference>
<dbReference type="AlphaFoldDB" id="A0A7M7PWH2"/>
<dbReference type="GeneID" id="115929755"/>
<feature type="disulfide bond" evidence="9">
    <location>
        <begin position="408"/>
        <end position="469"/>
    </location>
</feature>
<dbReference type="GeneID" id="100893446"/>
<dbReference type="InParanoid" id="A0A7M7PWH2"/>
<dbReference type="FunFam" id="3.10.250.10:FF:000011">
    <property type="entry name" value="Scavenger receptor class A member 5"/>
    <property type="match status" value="1"/>
</dbReference>
<keyword evidence="15" id="KW-1185">Reference proteome</keyword>
<proteinExistence type="predicted"/>
<dbReference type="InterPro" id="IPR050912">
    <property type="entry name" value="LOX-like_protein"/>
</dbReference>
<feature type="disulfide bond" evidence="9">
    <location>
        <begin position="325"/>
        <end position="335"/>
    </location>
</feature>
<feature type="compositionally biased region" description="Polar residues" evidence="10">
    <location>
        <begin position="803"/>
        <end position="817"/>
    </location>
</feature>
<dbReference type="InterPro" id="IPR001190">
    <property type="entry name" value="SRCR"/>
</dbReference>
<feature type="signal peptide" evidence="12">
    <location>
        <begin position="1"/>
        <end position="18"/>
    </location>
</feature>
<dbReference type="GO" id="GO:0016020">
    <property type="term" value="C:membrane"/>
    <property type="evidence" value="ECO:0007669"/>
    <property type="project" value="UniProtKB-SubCell"/>
</dbReference>
<dbReference type="OrthoDB" id="10117347at2759"/>
<dbReference type="PRINTS" id="PR00258">
    <property type="entry name" value="SPERACTRCPTR"/>
</dbReference>
<feature type="chain" id="PRO_5036207730" description="SRCR domain-containing protein" evidence="12">
    <location>
        <begin position="19"/>
        <end position="893"/>
    </location>
</feature>
<dbReference type="KEGG" id="spu:115929755"/>
<feature type="compositionally biased region" description="Polar residues" evidence="10">
    <location>
        <begin position="825"/>
        <end position="865"/>
    </location>
</feature>
<evidence type="ECO:0000256" key="11">
    <source>
        <dbReference type="SAM" id="Phobius"/>
    </source>
</evidence>
<feature type="disulfide bond" evidence="9">
    <location>
        <begin position="102"/>
        <end position="112"/>
    </location>
</feature>
<dbReference type="PROSITE" id="PS00420">
    <property type="entry name" value="SRCR_1"/>
    <property type="match status" value="1"/>
</dbReference>
<feature type="domain" description="SRCR" evidence="13">
    <location>
        <begin position="32"/>
        <end position="133"/>
    </location>
</feature>
<keyword evidence="8" id="KW-0325">Glycoprotein</keyword>
<keyword evidence="4" id="KW-0677">Repeat</keyword>
<evidence type="ECO:0000259" key="13">
    <source>
        <dbReference type="PROSITE" id="PS50287"/>
    </source>
</evidence>
<feature type="transmembrane region" description="Helical" evidence="11">
    <location>
        <begin position="733"/>
        <end position="752"/>
    </location>
</feature>
<feature type="domain" description="SRCR" evidence="13">
    <location>
        <begin position="589"/>
        <end position="700"/>
    </location>
</feature>
<evidence type="ECO:0000256" key="10">
    <source>
        <dbReference type="SAM" id="MobiDB-lite"/>
    </source>
</evidence>